<dbReference type="InterPro" id="IPR011249">
    <property type="entry name" value="Metalloenz_LuxS/M16"/>
</dbReference>
<dbReference type="Proteomes" id="UP000682403">
    <property type="component" value="Unassembled WGS sequence"/>
</dbReference>
<accession>A0ABS5LEL5</accession>
<dbReference type="PANTHER" id="PTHR11851">
    <property type="entry name" value="METALLOPROTEASE"/>
    <property type="match status" value="1"/>
</dbReference>
<feature type="domain" description="Peptidase M16 C-terminal" evidence="1">
    <location>
        <begin position="184"/>
        <end position="357"/>
    </location>
</feature>
<dbReference type="PANTHER" id="PTHR11851:SF186">
    <property type="entry name" value="INACTIVE METALLOPROTEASE YMFF-RELATED"/>
    <property type="match status" value="1"/>
</dbReference>
<dbReference type="Pfam" id="PF05193">
    <property type="entry name" value="Peptidase_M16_C"/>
    <property type="match status" value="1"/>
</dbReference>
<evidence type="ECO:0000313" key="2">
    <source>
        <dbReference type="EMBL" id="MBS2969051.1"/>
    </source>
</evidence>
<protein>
    <submittedName>
        <fullName evidence="2">Insulinase family protein</fullName>
    </submittedName>
</protein>
<evidence type="ECO:0000259" key="1">
    <source>
        <dbReference type="Pfam" id="PF05193"/>
    </source>
</evidence>
<dbReference type="InterPro" id="IPR050361">
    <property type="entry name" value="MPP/UQCRC_Complex"/>
</dbReference>
<dbReference type="EMBL" id="JAGVRK010000001">
    <property type="protein sequence ID" value="MBS2969051.1"/>
    <property type="molecule type" value="Genomic_DNA"/>
</dbReference>
<proteinExistence type="predicted"/>
<keyword evidence="3" id="KW-1185">Reference proteome</keyword>
<dbReference type="NCBIfam" id="NF047422">
    <property type="entry name" value="YfmF_fam"/>
    <property type="match status" value="1"/>
</dbReference>
<evidence type="ECO:0000313" key="3">
    <source>
        <dbReference type="Proteomes" id="UP000682403"/>
    </source>
</evidence>
<dbReference type="Gene3D" id="3.30.830.10">
    <property type="entry name" value="Metalloenzyme, LuxS/M16 peptidase-like"/>
    <property type="match status" value="2"/>
</dbReference>
<dbReference type="SUPFAM" id="SSF63411">
    <property type="entry name" value="LuxS/MPP-like metallohydrolase"/>
    <property type="match status" value="2"/>
</dbReference>
<comment type="caution">
    <text evidence="2">The sequence shown here is derived from an EMBL/GenBank/DDBJ whole genome shotgun (WGS) entry which is preliminary data.</text>
</comment>
<dbReference type="RefSeq" id="WP_211558201.1">
    <property type="nucleotide sequence ID" value="NZ_JAGVRK010000001.1"/>
</dbReference>
<dbReference type="InterPro" id="IPR007863">
    <property type="entry name" value="Peptidase_M16_C"/>
</dbReference>
<reference evidence="2 3" key="1">
    <citation type="submission" date="2021-04" db="EMBL/GenBank/DDBJ databases">
        <title>Metabacillus sp. strain KIGAM252 whole genome sequence.</title>
        <authorList>
            <person name="Seo M.-J."/>
            <person name="Cho E.-S."/>
            <person name="Hwang C.Y."/>
            <person name="Yoon D.J."/>
        </authorList>
    </citation>
    <scope>NUCLEOTIDE SEQUENCE [LARGE SCALE GENOMIC DNA]</scope>
    <source>
        <strain evidence="2 3">KIGAM252</strain>
    </source>
</reference>
<name>A0ABS5LEL5_9BACI</name>
<organism evidence="2 3">
    <name type="scientific">Metabacillus flavus</name>
    <dbReference type="NCBI Taxonomy" id="2823519"/>
    <lineage>
        <taxon>Bacteria</taxon>
        <taxon>Bacillati</taxon>
        <taxon>Bacillota</taxon>
        <taxon>Bacilli</taxon>
        <taxon>Bacillales</taxon>
        <taxon>Bacillaceae</taxon>
        <taxon>Metabacillus</taxon>
    </lineage>
</organism>
<gene>
    <name evidence="2" type="ORF">J9317_09790</name>
</gene>
<sequence>MSFFQEKQTKLNGITVHTVKTDKYKTNTLVLKMMAPLKKENVTKRAILPFVLQRATERFRTTGDLRNHLDELYGASLFADLSKKGENQIITFRMEVANEKFLSEKTPLFEEAISLLSDILLRPLLKGSAFDEGIVKEEIRTLKQRIQAAYDDKMRYSNLRLVQEMCKNEPYALHVNGEKDQADDLTAENVYEYYQQVLKEDKLDLYLIGDFEEDAAGEMVKKYFDFSANTHAYPETEQASKQHVEEKEVIEEEDVKQGKLNIGYRTNCLYNDDSYFALQVFNGIFGGFSHSKLFINVREKASLAYYAASRVESHKGLLMVMSGIEVGNYDHAVSIIKEQMAAMKNGDFTDDDLNQTKGVIRNQLLETIDTSYGLSEILYQNVAANSERTFDELLDGISHVTKEEVVESASKIELDTIYFLKGKGAQNNG</sequence>